<dbReference type="PANTHER" id="PTHR12993">
    <property type="entry name" value="N-ACETYLGLUCOSAMINYL-PHOSPHATIDYLINOSITOL DE-N-ACETYLASE-RELATED"/>
    <property type="match status" value="1"/>
</dbReference>
<dbReference type="InterPro" id="IPR003737">
    <property type="entry name" value="GlcNAc_PI_deacetylase-related"/>
</dbReference>
<dbReference type="Pfam" id="PF02585">
    <property type="entry name" value="PIG-L"/>
    <property type="match status" value="1"/>
</dbReference>
<dbReference type="AlphaFoldDB" id="A0A316I2U6"/>
<evidence type="ECO:0000313" key="2">
    <source>
        <dbReference type="EMBL" id="PWK81739.1"/>
    </source>
</evidence>
<dbReference type="InterPro" id="IPR024078">
    <property type="entry name" value="LmbE-like_dom_sf"/>
</dbReference>
<dbReference type="GO" id="GO:0000225">
    <property type="term" value="F:N-acetylglucosaminylphosphatidylinositol deacetylase activity"/>
    <property type="evidence" value="ECO:0007669"/>
    <property type="project" value="TreeGrafter"/>
</dbReference>
<dbReference type="GO" id="GO:0016137">
    <property type="term" value="P:glycoside metabolic process"/>
    <property type="evidence" value="ECO:0007669"/>
    <property type="project" value="UniProtKB-ARBA"/>
</dbReference>
<comment type="caution">
    <text evidence="2">The sequence shown here is derived from an EMBL/GenBank/DDBJ whole genome shotgun (WGS) entry which is preliminary data.</text>
</comment>
<dbReference type="SUPFAM" id="SSF102588">
    <property type="entry name" value="LmbE-like"/>
    <property type="match status" value="1"/>
</dbReference>
<evidence type="ECO:0000256" key="1">
    <source>
        <dbReference type="ARBA" id="ARBA00022833"/>
    </source>
</evidence>
<dbReference type="PANTHER" id="PTHR12993:SF23">
    <property type="entry name" value="N-ACETYLGLUCOSAMINYLPHOSPHATIDYLINOSITOL DEACETYLASE"/>
    <property type="match status" value="1"/>
</dbReference>
<reference evidence="2 3" key="1">
    <citation type="submission" date="2018-05" db="EMBL/GenBank/DDBJ databases">
        <title>Genomic Encyclopedia of Type Strains, Phase IV (KMG-IV): sequencing the most valuable type-strain genomes for metagenomic binning, comparative biology and taxonomic classification.</title>
        <authorList>
            <person name="Goeker M."/>
        </authorList>
    </citation>
    <scope>NUCLEOTIDE SEQUENCE [LARGE SCALE GENOMIC DNA]</scope>
    <source>
        <strain evidence="2 3">DSM 45480</strain>
    </source>
</reference>
<sequence>MTAISLVAHPDDDLLFLNPDIASDIQAGYNTWVVYLTAGNLTAGSAGMPYADQRIQGERAAYARAAKVANTWEYELIILPSGRQLATNYLAAAPQVRLVFTFINAANGSDNGDLWRMWHDQAFQAFPIEGRPSYTKDSFVAMLKELYTYVNPDFLRVGDVWGPQLSDHIDHGVAASFAATANLGASGTCARRMDSYFGYAAVSMPANVTGYWHDEKLDIWNAYKALDPTFATAPTAWDDMADRQHRRWVFSPGDVWQPHPSV</sequence>
<dbReference type="Gene3D" id="3.40.50.10320">
    <property type="entry name" value="LmbE-like"/>
    <property type="match status" value="1"/>
</dbReference>
<dbReference type="Proteomes" id="UP000246005">
    <property type="component" value="Unassembled WGS sequence"/>
</dbReference>
<proteinExistence type="predicted"/>
<accession>A0A316I2U6</accession>
<gene>
    <name evidence="2" type="ORF">C8D88_116151</name>
</gene>
<name>A0A316I2U6_9PSEU</name>
<evidence type="ECO:0000313" key="3">
    <source>
        <dbReference type="Proteomes" id="UP000246005"/>
    </source>
</evidence>
<keyword evidence="1" id="KW-0862">Zinc</keyword>
<dbReference type="EMBL" id="QGHB01000016">
    <property type="protein sequence ID" value="PWK81739.1"/>
    <property type="molecule type" value="Genomic_DNA"/>
</dbReference>
<protein>
    <submittedName>
        <fullName evidence="2">GlcNAc-PI de-N-acetylase</fullName>
    </submittedName>
</protein>
<organism evidence="2 3">
    <name type="scientific">Lentzea atacamensis</name>
    <dbReference type="NCBI Taxonomy" id="531938"/>
    <lineage>
        <taxon>Bacteria</taxon>
        <taxon>Bacillati</taxon>
        <taxon>Actinomycetota</taxon>
        <taxon>Actinomycetes</taxon>
        <taxon>Pseudonocardiales</taxon>
        <taxon>Pseudonocardiaceae</taxon>
        <taxon>Lentzea</taxon>
    </lineage>
</organism>
<dbReference type="RefSeq" id="WP_109641209.1">
    <property type="nucleotide sequence ID" value="NZ_QGHB01000016.1"/>
</dbReference>